<keyword evidence="2" id="KW-0238">DNA-binding</keyword>
<dbReference type="SUPFAM" id="SSF48008">
    <property type="entry name" value="GntR ligand-binding domain-like"/>
    <property type="match status" value="1"/>
</dbReference>
<evidence type="ECO:0000259" key="4">
    <source>
        <dbReference type="PROSITE" id="PS50949"/>
    </source>
</evidence>
<dbReference type="CDD" id="cd07377">
    <property type="entry name" value="WHTH_GntR"/>
    <property type="match status" value="1"/>
</dbReference>
<dbReference type="InterPro" id="IPR036390">
    <property type="entry name" value="WH_DNA-bd_sf"/>
</dbReference>
<reference evidence="5 6" key="1">
    <citation type="submission" date="2019-08" db="EMBL/GenBank/DDBJ databases">
        <title>Actinomadura sp. nov. CYP1-5 isolated from mountain soil.</title>
        <authorList>
            <person name="Songsumanus A."/>
            <person name="Kuncharoen N."/>
            <person name="Kudo T."/>
            <person name="Yuki M."/>
            <person name="Igarashi Y."/>
            <person name="Tanasupawat S."/>
        </authorList>
    </citation>
    <scope>NUCLEOTIDE SEQUENCE [LARGE SCALE GENOMIC DNA]</scope>
    <source>
        <strain evidence="5 6">JCM 14158</strain>
    </source>
</reference>
<proteinExistence type="predicted"/>
<dbReference type="RefSeq" id="WP_067890924.1">
    <property type="nucleotide sequence ID" value="NZ_VSFG01000004.1"/>
</dbReference>
<dbReference type="InterPro" id="IPR008920">
    <property type="entry name" value="TF_FadR/GntR_C"/>
</dbReference>
<dbReference type="GO" id="GO:0003677">
    <property type="term" value="F:DNA binding"/>
    <property type="evidence" value="ECO:0007669"/>
    <property type="project" value="UniProtKB-KW"/>
</dbReference>
<dbReference type="InterPro" id="IPR036388">
    <property type="entry name" value="WH-like_DNA-bd_sf"/>
</dbReference>
<dbReference type="PANTHER" id="PTHR43537">
    <property type="entry name" value="TRANSCRIPTIONAL REGULATOR, GNTR FAMILY"/>
    <property type="match status" value="1"/>
</dbReference>
<feature type="domain" description="HTH gntR-type" evidence="4">
    <location>
        <begin position="18"/>
        <end position="86"/>
    </location>
</feature>
<gene>
    <name evidence="5" type="ORF">FXF69_22035</name>
</gene>
<keyword evidence="6" id="KW-1185">Reference proteome</keyword>
<dbReference type="InterPro" id="IPR011711">
    <property type="entry name" value="GntR_C"/>
</dbReference>
<dbReference type="EMBL" id="VSFG01000004">
    <property type="protein sequence ID" value="TYB44825.1"/>
    <property type="molecule type" value="Genomic_DNA"/>
</dbReference>
<dbReference type="Pfam" id="PF00392">
    <property type="entry name" value="GntR"/>
    <property type="match status" value="1"/>
</dbReference>
<dbReference type="STRING" id="1220554.GCA_001552135_02938"/>
<keyword evidence="3" id="KW-0804">Transcription</keyword>
<sequence length="247" mass="26303">MSQWTSGGAVPPSPIPRDTVVDALVDRLRDDVLSGRYPPGSYLPPERELAAGYAVTRTSLKHAIVRLAQAGLLETRHGVGTRVRDYERLGGPELLPMLVSTVGPAWMREVFEVRREIGAHVAGKAAAHATAEHRDRLRRLAAVLRDAEDASTAQLAECEIHRVIAAATGNRVYGFMVNALLNAYLAVRDGFAHAFADPAAAAARIAPLVDALCAGDPGRAREAAAAYFTETEAIMIAGPRRPGGGRG</sequence>
<protein>
    <submittedName>
        <fullName evidence="5">FadR family transcriptional regulator</fullName>
    </submittedName>
</protein>
<dbReference type="PRINTS" id="PR00035">
    <property type="entry name" value="HTHGNTR"/>
</dbReference>
<keyword evidence="1" id="KW-0805">Transcription regulation</keyword>
<dbReference type="PANTHER" id="PTHR43537:SF44">
    <property type="entry name" value="GNTR FAMILY REGULATORY PROTEIN"/>
    <property type="match status" value="1"/>
</dbReference>
<name>A0A5D0NKD7_9ACTN</name>
<organism evidence="5 6">
    <name type="scientific">Actinomadura chibensis</name>
    <dbReference type="NCBI Taxonomy" id="392828"/>
    <lineage>
        <taxon>Bacteria</taxon>
        <taxon>Bacillati</taxon>
        <taxon>Actinomycetota</taxon>
        <taxon>Actinomycetes</taxon>
        <taxon>Streptosporangiales</taxon>
        <taxon>Thermomonosporaceae</taxon>
        <taxon>Actinomadura</taxon>
    </lineage>
</organism>
<evidence type="ECO:0000256" key="1">
    <source>
        <dbReference type="ARBA" id="ARBA00023015"/>
    </source>
</evidence>
<evidence type="ECO:0000256" key="3">
    <source>
        <dbReference type="ARBA" id="ARBA00023163"/>
    </source>
</evidence>
<dbReference type="SMART" id="SM00345">
    <property type="entry name" value="HTH_GNTR"/>
    <property type="match status" value="1"/>
</dbReference>
<evidence type="ECO:0000313" key="5">
    <source>
        <dbReference type="EMBL" id="TYB44825.1"/>
    </source>
</evidence>
<dbReference type="SMART" id="SM00895">
    <property type="entry name" value="FCD"/>
    <property type="match status" value="1"/>
</dbReference>
<dbReference type="InterPro" id="IPR000524">
    <property type="entry name" value="Tscrpt_reg_HTH_GntR"/>
</dbReference>
<dbReference type="GO" id="GO:0003700">
    <property type="term" value="F:DNA-binding transcription factor activity"/>
    <property type="evidence" value="ECO:0007669"/>
    <property type="project" value="InterPro"/>
</dbReference>
<accession>A0A5D0NKD7</accession>
<dbReference type="SUPFAM" id="SSF46785">
    <property type="entry name" value="Winged helix' DNA-binding domain"/>
    <property type="match status" value="1"/>
</dbReference>
<dbReference type="Proteomes" id="UP000323380">
    <property type="component" value="Unassembled WGS sequence"/>
</dbReference>
<dbReference type="Gene3D" id="1.10.10.10">
    <property type="entry name" value="Winged helix-like DNA-binding domain superfamily/Winged helix DNA-binding domain"/>
    <property type="match status" value="1"/>
</dbReference>
<evidence type="ECO:0000313" key="6">
    <source>
        <dbReference type="Proteomes" id="UP000323380"/>
    </source>
</evidence>
<dbReference type="Pfam" id="PF07729">
    <property type="entry name" value="FCD"/>
    <property type="match status" value="1"/>
</dbReference>
<dbReference type="PROSITE" id="PS50949">
    <property type="entry name" value="HTH_GNTR"/>
    <property type="match status" value="1"/>
</dbReference>
<comment type="caution">
    <text evidence="5">The sequence shown here is derived from an EMBL/GenBank/DDBJ whole genome shotgun (WGS) entry which is preliminary data.</text>
</comment>
<evidence type="ECO:0000256" key="2">
    <source>
        <dbReference type="ARBA" id="ARBA00023125"/>
    </source>
</evidence>
<dbReference type="Gene3D" id="1.20.120.530">
    <property type="entry name" value="GntR ligand-binding domain-like"/>
    <property type="match status" value="1"/>
</dbReference>
<dbReference type="AlphaFoldDB" id="A0A5D0NKD7"/>